<dbReference type="Proteomes" id="UP001218218">
    <property type="component" value="Unassembled WGS sequence"/>
</dbReference>
<feature type="compositionally biased region" description="Basic residues" evidence="1">
    <location>
        <begin position="1"/>
        <end position="12"/>
    </location>
</feature>
<evidence type="ECO:0000313" key="3">
    <source>
        <dbReference type="Proteomes" id="UP001218218"/>
    </source>
</evidence>
<evidence type="ECO:0000256" key="1">
    <source>
        <dbReference type="SAM" id="MobiDB-lite"/>
    </source>
</evidence>
<accession>A0AAD7F455</accession>
<gene>
    <name evidence="2" type="ORF">DFH08DRAFT_798829</name>
</gene>
<comment type="caution">
    <text evidence="2">The sequence shown here is derived from an EMBL/GenBank/DDBJ whole genome shotgun (WGS) entry which is preliminary data.</text>
</comment>
<feature type="compositionally biased region" description="Low complexity" evidence="1">
    <location>
        <begin position="16"/>
        <end position="25"/>
    </location>
</feature>
<feature type="region of interest" description="Disordered" evidence="1">
    <location>
        <begin position="1"/>
        <end position="25"/>
    </location>
</feature>
<keyword evidence="3" id="KW-1185">Reference proteome</keyword>
<dbReference type="AlphaFoldDB" id="A0AAD7F455"/>
<organism evidence="2 3">
    <name type="scientific">Mycena albidolilacea</name>
    <dbReference type="NCBI Taxonomy" id="1033008"/>
    <lineage>
        <taxon>Eukaryota</taxon>
        <taxon>Fungi</taxon>
        <taxon>Dikarya</taxon>
        <taxon>Basidiomycota</taxon>
        <taxon>Agaricomycotina</taxon>
        <taxon>Agaricomycetes</taxon>
        <taxon>Agaricomycetidae</taxon>
        <taxon>Agaricales</taxon>
        <taxon>Marasmiineae</taxon>
        <taxon>Mycenaceae</taxon>
        <taxon>Mycena</taxon>
    </lineage>
</organism>
<dbReference type="EMBL" id="JARIHO010000003">
    <property type="protein sequence ID" value="KAJ7364495.1"/>
    <property type="molecule type" value="Genomic_DNA"/>
</dbReference>
<protein>
    <submittedName>
        <fullName evidence="2">Uncharacterized protein</fullName>
    </submittedName>
</protein>
<reference evidence="2" key="1">
    <citation type="submission" date="2023-03" db="EMBL/GenBank/DDBJ databases">
        <title>Massive genome expansion in bonnet fungi (Mycena s.s.) driven by repeated elements and novel gene families across ecological guilds.</title>
        <authorList>
            <consortium name="Lawrence Berkeley National Laboratory"/>
            <person name="Harder C.B."/>
            <person name="Miyauchi S."/>
            <person name="Viragh M."/>
            <person name="Kuo A."/>
            <person name="Thoen E."/>
            <person name="Andreopoulos B."/>
            <person name="Lu D."/>
            <person name="Skrede I."/>
            <person name="Drula E."/>
            <person name="Henrissat B."/>
            <person name="Morin E."/>
            <person name="Kohler A."/>
            <person name="Barry K."/>
            <person name="LaButti K."/>
            <person name="Morin E."/>
            <person name="Salamov A."/>
            <person name="Lipzen A."/>
            <person name="Mereny Z."/>
            <person name="Hegedus B."/>
            <person name="Baldrian P."/>
            <person name="Stursova M."/>
            <person name="Weitz H."/>
            <person name="Taylor A."/>
            <person name="Grigoriev I.V."/>
            <person name="Nagy L.G."/>
            <person name="Martin F."/>
            <person name="Kauserud H."/>
        </authorList>
    </citation>
    <scope>NUCLEOTIDE SEQUENCE</scope>
    <source>
        <strain evidence="2">CBHHK002</strain>
    </source>
</reference>
<sequence>MSTSSKVRKCQRVHSDSGSNGSAASKASAIVSSTVKVGKKVARNVVAFLSPKKNTHTGTKMSHLAKLPTLFMFRPVCMLLRELQPISSRGNWLADQARKQISCATCDDPEDPDARFQLCEGSLPASKKSSVYAVRFFPQGISEYFFFDICLFGHLGVGECISTEAVNTSSQVECMREMDGARGGLHDQVSTEAAALGASEVCWGAEGRDAGCRPCVGLCGWACVWACAALSERTKGEDGEGIESPSGRGRCNSCPGLHHPAPNAGEEGGRSEGVTRWGHACLRRLVRLARKEGGERARRGDTKEPPELEPPVELTWRSRVVELRSGECNARASSGSRSGEVGGNLRQSAPGCGEHQTGVLILGHWSRGRDNQESTALRVCVLAPQLLRHAFGVLACRDGDDWTQLILDNWLHMWLKSPQATWLQENGTVGPGEQLLFVYGLLPLYWFAQVAFWQNS</sequence>
<proteinExistence type="predicted"/>
<name>A0AAD7F455_9AGAR</name>
<evidence type="ECO:0000313" key="2">
    <source>
        <dbReference type="EMBL" id="KAJ7364495.1"/>
    </source>
</evidence>